<organism evidence="1">
    <name type="scientific">marine sediment metagenome</name>
    <dbReference type="NCBI Taxonomy" id="412755"/>
    <lineage>
        <taxon>unclassified sequences</taxon>
        <taxon>metagenomes</taxon>
        <taxon>ecological metagenomes</taxon>
    </lineage>
</organism>
<accession>A0A0F9SRA7</accession>
<evidence type="ECO:0000313" key="1">
    <source>
        <dbReference type="EMBL" id="KKN65037.1"/>
    </source>
</evidence>
<sequence length="115" mass="13109">MIPDDNTLTTEEAEVWTLLRNRPRIFAKNSWWLAGMTEINQRALRKIVQALRRKGKAIGSSSQKPAGYWHLVDPEEKERVAAQLRRQGLRTLETAAAIKNSTPEEELAVAQMELL</sequence>
<protein>
    <recommendedName>
        <fullName evidence="2">Helix-turn-helix type 11 domain-containing protein</fullName>
    </recommendedName>
</protein>
<dbReference type="AlphaFoldDB" id="A0A0F9SRA7"/>
<reference evidence="1" key="1">
    <citation type="journal article" date="2015" name="Nature">
        <title>Complex archaea that bridge the gap between prokaryotes and eukaryotes.</title>
        <authorList>
            <person name="Spang A."/>
            <person name="Saw J.H."/>
            <person name="Jorgensen S.L."/>
            <person name="Zaremba-Niedzwiedzka K."/>
            <person name="Martijn J."/>
            <person name="Lind A.E."/>
            <person name="van Eijk R."/>
            <person name="Schleper C."/>
            <person name="Guy L."/>
            <person name="Ettema T.J."/>
        </authorList>
    </citation>
    <scope>NUCLEOTIDE SEQUENCE</scope>
</reference>
<proteinExistence type="predicted"/>
<comment type="caution">
    <text evidence="1">The sequence shown here is derived from an EMBL/GenBank/DDBJ whole genome shotgun (WGS) entry which is preliminary data.</text>
</comment>
<gene>
    <name evidence="1" type="ORF">LCGC14_0485940</name>
</gene>
<evidence type="ECO:0008006" key="2">
    <source>
        <dbReference type="Google" id="ProtNLM"/>
    </source>
</evidence>
<name>A0A0F9SRA7_9ZZZZ</name>
<dbReference type="EMBL" id="LAZR01000537">
    <property type="protein sequence ID" value="KKN65037.1"/>
    <property type="molecule type" value="Genomic_DNA"/>
</dbReference>